<gene>
    <name evidence="8" type="ORF">D5H78_02610</name>
</gene>
<feature type="transmembrane region" description="Helical" evidence="7">
    <location>
        <begin position="393"/>
        <end position="414"/>
    </location>
</feature>
<dbReference type="RefSeq" id="WP_119948807.1">
    <property type="nucleotide sequence ID" value="NZ_QZEZ01000001.1"/>
</dbReference>
<feature type="transmembrane region" description="Helical" evidence="7">
    <location>
        <begin position="459"/>
        <end position="480"/>
    </location>
</feature>
<keyword evidence="3" id="KW-1003">Cell membrane</keyword>
<evidence type="ECO:0000256" key="7">
    <source>
        <dbReference type="SAM" id="Phobius"/>
    </source>
</evidence>
<reference evidence="8 9" key="1">
    <citation type="submission" date="2018-09" db="EMBL/GenBank/DDBJ databases">
        <title>YIM 75000 draft genome.</title>
        <authorList>
            <person name="Tang S."/>
            <person name="Feng Y."/>
        </authorList>
    </citation>
    <scope>NUCLEOTIDE SEQUENCE [LARGE SCALE GENOMIC DNA]</scope>
    <source>
        <strain evidence="8 9">YIM 75000</strain>
    </source>
</reference>
<feature type="transmembrane region" description="Helical" evidence="7">
    <location>
        <begin position="369"/>
        <end position="387"/>
    </location>
</feature>
<dbReference type="Pfam" id="PF13440">
    <property type="entry name" value="Polysacc_synt_3"/>
    <property type="match status" value="1"/>
</dbReference>
<keyword evidence="5 7" id="KW-1133">Transmembrane helix</keyword>
<name>A0A3A3ZMK5_9ACTN</name>
<feature type="transmembrane region" description="Helical" evidence="7">
    <location>
        <begin position="310"/>
        <end position="331"/>
    </location>
</feature>
<keyword evidence="9" id="KW-1185">Reference proteome</keyword>
<dbReference type="AlphaFoldDB" id="A0A3A3ZMK5"/>
<dbReference type="PANTHER" id="PTHR30250">
    <property type="entry name" value="PST FAMILY PREDICTED COLANIC ACID TRANSPORTER"/>
    <property type="match status" value="1"/>
</dbReference>
<evidence type="ECO:0000313" key="8">
    <source>
        <dbReference type="EMBL" id="RJK97881.1"/>
    </source>
</evidence>
<comment type="caution">
    <text evidence="8">The sequence shown here is derived from an EMBL/GenBank/DDBJ whole genome shotgun (WGS) entry which is preliminary data.</text>
</comment>
<feature type="transmembrane region" description="Helical" evidence="7">
    <location>
        <begin position="95"/>
        <end position="118"/>
    </location>
</feature>
<evidence type="ECO:0000256" key="3">
    <source>
        <dbReference type="ARBA" id="ARBA00022475"/>
    </source>
</evidence>
<comment type="similarity">
    <text evidence="2">Belongs to the polysaccharide synthase family.</text>
</comment>
<accession>A0A3A3ZMK5</accession>
<comment type="subcellular location">
    <subcellularLocation>
        <location evidence="1">Cell membrane</location>
        <topology evidence="1">Multi-pass membrane protein</topology>
    </subcellularLocation>
</comment>
<feature type="transmembrane region" description="Helical" evidence="7">
    <location>
        <begin position="337"/>
        <end position="357"/>
    </location>
</feature>
<dbReference type="GO" id="GO:0005886">
    <property type="term" value="C:plasma membrane"/>
    <property type="evidence" value="ECO:0007669"/>
    <property type="project" value="UniProtKB-SubCell"/>
</dbReference>
<dbReference type="CDD" id="cd13127">
    <property type="entry name" value="MATE_tuaB_like"/>
    <property type="match status" value="1"/>
</dbReference>
<feature type="transmembrane region" description="Helical" evidence="7">
    <location>
        <begin position="426"/>
        <end position="447"/>
    </location>
</feature>
<feature type="transmembrane region" description="Helical" evidence="7">
    <location>
        <begin position="246"/>
        <end position="267"/>
    </location>
</feature>
<proteinExistence type="inferred from homology"/>
<dbReference type="OrthoDB" id="9770347at2"/>
<evidence type="ECO:0000256" key="2">
    <source>
        <dbReference type="ARBA" id="ARBA00007430"/>
    </source>
</evidence>
<evidence type="ECO:0000256" key="1">
    <source>
        <dbReference type="ARBA" id="ARBA00004651"/>
    </source>
</evidence>
<dbReference type="EMBL" id="QZEZ01000001">
    <property type="protein sequence ID" value="RJK97881.1"/>
    <property type="molecule type" value="Genomic_DNA"/>
</dbReference>
<evidence type="ECO:0000313" key="9">
    <source>
        <dbReference type="Proteomes" id="UP000265614"/>
    </source>
</evidence>
<sequence>MSGTSVSGPGTPVGGGAPLRQQAAKGVAWTTLMAVGSRAMTAVVFVVLARLLTPAEIGLVALALVFISLTSMFVDQGFGSALVQRRELDDEHLDTAFWTTLGSGVLLAGALCGLAYPISSLVGAPDLVPVLQALSATLVLGATASAPTSVLRRELGFRSLAYRKLLGTFVGGVAGVAAAFGGWGVWALVAQAVTQQLVATVALWAVTPYRPGLRFSRAAFRDLFGYSNKVIGIKLLEFLSKRSDDLLIGSVLGPVALGLYSVAYRLLTIMTEVLNLTIDGVAFPTFARLQGDVPRMRRAYESAIRASLTVAAPAYLAVAVLAPDLVALFFGERWDDAVPVMQVLALAGLVQALLYSNNSLLMAIGRPQTVLRVTAVIAAVNVVGFLVAVNFGILAVAVAYAVRAYLLAPLSIAPAKRALGFSWREFVVPLLPLLLSGGLMAGAVALVRHVLLADAPTAVALGASLAVAALTYPLLVRLLAPARFREVVGYAALALPSRRRRAGARGA</sequence>
<keyword evidence="4 7" id="KW-0812">Transmembrane</keyword>
<organism evidence="8 9">
    <name type="scientific">Vallicoccus soli</name>
    <dbReference type="NCBI Taxonomy" id="2339232"/>
    <lineage>
        <taxon>Bacteria</taxon>
        <taxon>Bacillati</taxon>
        <taxon>Actinomycetota</taxon>
        <taxon>Actinomycetes</taxon>
        <taxon>Motilibacterales</taxon>
        <taxon>Vallicoccaceae</taxon>
        <taxon>Vallicoccus</taxon>
    </lineage>
</organism>
<dbReference type="PANTHER" id="PTHR30250:SF10">
    <property type="entry name" value="LIPOPOLYSACCHARIDE BIOSYNTHESIS PROTEIN WZXC"/>
    <property type="match status" value="1"/>
</dbReference>
<dbReference type="Proteomes" id="UP000265614">
    <property type="component" value="Unassembled WGS sequence"/>
</dbReference>
<evidence type="ECO:0000256" key="4">
    <source>
        <dbReference type="ARBA" id="ARBA00022692"/>
    </source>
</evidence>
<evidence type="ECO:0000256" key="5">
    <source>
        <dbReference type="ARBA" id="ARBA00022989"/>
    </source>
</evidence>
<feature type="transmembrane region" description="Helical" evidence="7">
    <location>
        <begin position="57"/>
        <end position="74"/>
    </location>
</feature>
<dbReference type="InterPro" id="IPR050833">
    <property type="entry name" value="Poly_Biosynth_Transport"/>
</dbReference>
<feature type="transmembrane region" description="Helical" evidence="7">
    <location>
        <begin position="27"/>
        <end position="51"/>
    </location>
</feature>
<feature type="transmembrane region" description="Helical" evidence="7">
    <location>
        <begin position="162"/>
        <end position="180"/>
    </location>
</feature>
<protein>
    <submittedName>
        <fullName evidence="8">Lipopolysaccharide biosynthesis protein</fullName>
    </submittedName>
</protein>
<keyword evidence="6 7" id="KW-0472">Membrane</keyword>
<evidence type="ECO:0000256" key="6">
    <source>
        <dbReference type="ARBA" id="ARBA00023136"/>
    </source>
</evidence>